<keyword evidence="1" id="KW-0238">DNA-binding</keyword>
<dbReference type="CDD" id="cd06170">
    <property type="entry name" value="LuxR_C_like"/>
    <property type="match status" value="1"/>
</dbReference>
<evidence type="ECO:0000259" key="2">
    <source>
        <dbReference type="PROSITE" id="PS50043"/>
    </source>
</evidence>
<dbReference type="InterPro" id="IPR000792">
    <property type="entry name" value="Tscrpt_reg_LuxR_C"/>
</dbReference>
<feature type="domain" description="HTH luxR-type" evidence="2">
    <location>
        <begin position="138"/>
        <end position="202"/>
    </location>
</feature>
<dbReference type="PANTHER" id="PTHR43214">
    <property type="entry name" value="TWO-COMPONENT RESPONSE REGULATOR"/>
    <property type="match status" value="1"/>
</dbReference>
<name>A0A967EG64_9MICO</name>
<dbReference type="GO" id="GO:0006355">
    <property type="term" value="P:regulation of DNA-templated transcription"/>
    <property type="evidence" value="ECO:0007669"/>
    <property type="project" value="InterPro"/>
</dbReference>
<dbReference type="Gene3D" id="3.40.50.2300">
    <property type="match status" value="1"/>
</dbReference>
<protein>
    <submittedName>
        <fullName evidence="3">Response regulator transcription factor</fullName>
    </submittedName>
</protein>
<dbReference type="AlphaFoldDB" id="A0A967EG64"/>
<organism evidence="3 4">
    <name type="scientific">Metallococcus carri</name>
    <dbReference type="NCBI Taxonomy" id="1656884"/>
    <lineage>
        <taxon>Bacteria</taxon>
        <taxon>Bacillati</taxon>
        <taxon>Actinomycetota</taxon>
        <taxon>Actinomycetes</taxon>
        <taxon>Micrococcales</taxon>
        <taxon>Dermacoccaceae</taxon>
        <taxon>Metallococcus</taxon>
    </lineage>
</organism>
<evidence type="ECO:0000256" key="1">
    <source>
        <dbReference type="ARBA" id="ARBA00023125"/>
    </source>
</evidence>
<keyword evidence="4" id="KW-1185">Reference proteome</keyword>
<dbReference type="Pfam" id="PF00196">
    <property type="entry name" value="GerE"/>
    <property type="match status" value="1"/>
</dbReference>
<gene>
    <name evidence="3" type="ORF">G9U51_15985</name>
</gene>
<dbReference type="SUPFAM" id="SSF52172">
    <property type="entry name" value="CheY-like"/>
    <property type="match status" value="1"/>
</dbReference>
<dbReference type="RefSeq" id="WP_166198414.1">
    <property type="nucleotide sequence ID" value="NZ_JAAOIV010000014.1"/>
</dbReference>
<evidence type="ECO:0000313" key="4">
    <source>
        <dbReference type="Proteomes" id="UP000744769"/>
    </source>
</evidence>
<dbReference type="InterPro" id="IPR016032">
    <property type="entry name" value="Sig_transdc_resp-reg_C-effctor"/>
</dbReference>
<dbReference type="GO" id="GO:0003677">
    <property type="term" value="F:DNA binding"/>
    <property type="evidence" value="ECO:0007669"/>
    <property type="project" value="UniProtKB-KW"/>
</dbReference>
<sequence>MPTPAVRLAVVNDYELVVRGLHEMLRPYAGRVRVVELDADHEVDQPVDVALYDSFAMDTRQAGELSTMMDNPNIAALAVYSWNLVPAYIDDALTRGVRGVLSKALGAAELVDAIERIHAGQIVRSGAGETEPQHGDWPGKDLGLTAREAEVIALITQGLSNQQIAARLYLSINSVKSYIRTAYRTMGVSSRSQAVLWGVQHGFIQGPRRIVVAAE</sequence>
<dbReference type="PROSITE" id="PS50043">
    <property type="entry name" value="HTH_LUXR_2"/>
    <property type="match status" value="1"/>
</dbReference>
<dbReference type="Proteomes" id="UP000744769">
    <property type="component" value="Unassembled WGS sequence"/>
</dbReference>
<dbReference type="EMBL" id="JAAOIV010000014">
    <property type="protein sequence ID" value="NHN57271.1"/>
    <property type="molecule type" value="Genomic_DNA"/>
</dbReference>
<dbReference type="PANTHER" id="PTHR43214:SF43">
    <property type="entry name" value="TWO-COMPONENT RESPONSE REGULATOR"/>
    <property type="match status" value="1"/>
</dbReference>
<dbReference type="InterPro" id="IPR039420">
    <property type="entry name" value="WalR-like"/>
</dbReference>
<proteinExistence type="predicted"/>
<evidence type="ECO:0000313" key="3">
    <source>
        <dbReference type="EMBL" id="NHN57271.1"/>
    </source>
</evidence>
<dbReference type="SMART" id="SM00421">
    <property type="entry name" value="HTH_LUXR"/>
    <property type="match status" value="1"/>
</dbReference>
<reference evidence="3" key="1">
    <citation type="submission" date="2020-03" db="EMBL/GenBank/DDBJ databases">
        <title>Draft sequencing of Calidifontibacter sp. DB0510.</title>
        <authorList>
            <person name="Kim D.-U."/>
        </authorList>
    </citation>
    <scope>NUCLEOTIDE SEQUENCE</scope>
    <source>
        <strain evidence="3">DB0510</strain>
    </source>
</reference>
<dbReference type="InterPro" id="IPR011006">
    <property type="entry name" value="CheY-like_superfamily"/>
</dbReference>
<comment type="caution">
    <text evidence="3">The sequence shown here is derived from an EMBL/GenBank/DDBJ whole genome shotgun (WGS) entry which is preliminary data.</text>
</comment>
<accession>A0A967EG64</accession>
<dbReference type="PRINTS" id="PR00038">
    <property type="entry name" value="HTHLUXR"/>
</dbReference>
<dbReference type="SUPFAM" id="SSF46894">
    <property type="entry name" value="C-terminal effector domain of the bipartite response regulators"/>
    <property type="match status" value="1"/>
</dbReference>